<comment type="caution">
    <text evidence="1">The sequence shown here is derived from an EMBL/GenBank/DDBJ whole genome shotgun (WGS) entry which is preliminary data.</text>
</comment>
<gene>
    <name evidence="1" type="ORF">O181_014921</name>
</gene>
<evidence type="ECO:0000313" key="2">
    <source>
        <dbReference type="Proteomes" id="UP000765509"/>
    </source>
</evidence>
<dbReference type="AlphaFoldDB" id="A0A9Q3C2N3"/>
<keyword evidence="2" id="KW-1185">Reference proteome</keyword>
<dbReference type="EMBL" id="AVOT02004024">
    <property type="protein sequence ID" value="MBW0475206.1"/>
    <property type="molecule type" value="Genomic_DNA"/>
</dbReference>
<protein>
    <submittedName>
        <fullName evidence="1">Uncharacterized protein</fullName>
    </submittedName>
</protein>
<dbReference type="Proteomes" id="UP000765509">
    <property type="component" value="Unassembled WGS sequence"/>
</dbReference>
<proteinExistence type="predicted"/>
<organism evidence="1 2">
    <name type="scientific">Austropuccinia psidii MF-1</name>
    <dbReference type="NCBI Taxonomy" id="1389203"/>
    <lineage>
        <taxon>Eukaryota</taxon>
        <taxon>Fungi</taxon>
        <taxon>Dikarya</taxon>
        <taxon>Basidiomycota</taxon>
        <taxon>Pucciniomycotina</taxon>
        <taxon>Pucciniomycetes</taxon>
        <taxon>Pucciniales</taxon>
        <taxon>Sphaerophragmiaceae</taxon>
        <taxon>Austropuccinia</taxon>
    </lineage>
</organism>
<sequence length="105" mass="12213">MLGEGKYLNQVRRRINDQLQQLSQPTNEGIEEIEERLSDILQNKYLNQGKYVKTRACHNHGKKAPPNWCFMAIEASTNIWPIGNTLVCRPIVLVKVLRRLWDTPI</sequence>
<accession>A0A9Q3C2N3</accession>
<name>A0A9Q3C2N3_9BASI</name>
<evidence type="ECO:0000313" key="1">
    <source>
        <dbReference type="EMBL" id="MBW0475206.1"/>
    </source>
</evidence>
<reference evidence="1" key="1">
    <citation type="submission" date="2021-03" db="EMBL/GenBank/DDBJ databases">
        <title>Draft genome sequence of rust myrtle Austropuccinia psidii MF-1, a brazilian biotype.</title>
        <authorList>
            <person name="Quecine M.C."/>
            <person name="Pachon D.M.R."/>
            <person name="Bonatelli M.L."/>
            <person name="Correr F.H."/>
            <person name="Franceschini L.M."/>
            <person name="Leite T.F."/>
            <person name="Margarido G.R.A."/>
            <person name="Almeida C.A."/>
            <person name="Ferrarezi J.A."/>
            <person name="Labate C.A."/>
        </authorList>
    </citation>
    <scope>NUCLEOTIDE SEQUENCE</scope>
    <source>
        <strain evidence="1">MF-1</strain>
    </source>
</reference>